<keyword evidence="2" id="KW-0732">Signal</keyword>
<reference evidence="3 4" key="1">
    <citation type="submission" date="2014-09" db="EMBL/GenBank/DDBJ databases">
        <authorList>
            <person name="Magalhaes I.L.F."/>
            <person name="Oliveira U."/>
            <person name="Santos F.R."/>
            <person name="Vidigal T.H.D.A."/>
            <person name="Brescovit A.D."/>
            <person name="Santos A.J."/>
        </authorList>
    </citation>
    <scope>NUCLEOTIDE SEQUENCE [LARGE SCALE GENOMIC DNA]</scope>
</reference>
<dbReference type="AlphaFoldDB" id="A0A0P1BJX8"/>
<feature type="signal peptide" evidence="2">
    <location>
        <begin position="1"/>
        <end position="22"/>
    </location>
</feature>
<evidence type="ECO:0000256" key="2">
    <source>
        <dbReference type="SAM" id="SignalP"/>
    </source>
</evidence>
<evidence type="ECO:0000256" key="1">
    <source>
        <dbReference type="SAM" id="MobiDB-lite"/>
    </source>
</evidence>
<organism evidence="3 4">
    <name type="scientific">Ceraceosorus bombacis</name>
    <dbReference type="NCBI Taxonomy" id="401625"/>
    <lineage>
        <taxon>Eukaryota</taxon>
        <taxon>Fungi</taxon>
        <taxon>Dikarya</taxon>
        <taxon>Basidiomycota</taxon>
        <taxon>Ustilaginomycotina</taxon>
        <taxon>Exobasidiomycetes</taxon>
        <taxon>Ceraceosorales</taxon>
        <taxon>Ceraceosoraceae</taxon>
        <taxon>Ceraceosorus</taxon>
    </lineage>
</organism>
<proteinExistence type="predicted"/>
<dbReference type="OrthoDB" id="10321250at2759"/>
<name>A0A0P1BJX8_9BASI</name>
<feature type="region of interest" description="Disordered" evidence="1">
    <location>
        <begin position="68"/>
        <end position="90"/>
    </location>
</feature>
<feature type="region of interest" description="Disordered" evidence="1">
    <location>
        <begin position="245"/>
        <end position="289"/>
    </location>
</feature>
<evidence type="ECO:0000313" key="3">
    <source>
        <dbReference type="EMBL" id="CEH16223.1"/>
    </source>
</evidence>
<keyword evidence="4" id="KW-1185">Reference proteome</keyword>
<dbReference type="Proteomes" id="UP000054845">
    <property type="component" value="Unassembled WGS sequence"/>
</dbReference>
<dbReference type="EMBL" id="CCYA01000278">
    <property type="protein sequence ID" value="CEH16223.1"/>
    <property type="molecule type" value="Genomic_DNA"/>
</dbReference>
<evidence type="ECO:0000313" key="4">
    <source>
        <dbReference type="Proteomes" id="UP000054845"/>
    </source>
</evidence>
<sequence length="391" mass="44451">MRFSAAFAALVIFVAVATFAFAEPTSGVDSVEVKVVRRAPSIRVENDKAAIDEPRFQNDGLSASPLELARRQPHSESGSSAKSKPRLRLSKRAQAKLNKRTKMAAATAYSAPIGKRASQSGHEVVTVLVARNVPMGLIHQALKMNMERREDAPSSVGDGGEASIERRELSMLDPRCFGMSDKDVLHHPYEDRKYIRSQIRASEKAAKKIVKAASWKSEAHMTEDRRPSNRSLLSQLFRYFSPHKRSLEEEEEHQRSQDLSKRELCRRDDPTSMLDPRCGYDSDADSDDGRRIRKVGKSTASIRKAWSSVEAGANYFHLGQIRRPHLGGIWNKLTRYFKIHRRGLDKREEEQHELFLRDFCRRDILRVSMERRQARELERRQVRSASGGDVA</sequence>
<accession>A0A0P1BJX8</accession>
<protein>
    <submittedName>
        <fullName evidence="3">Uncharacterized protein</fullName>
    </submittedName>
</protein>
<feature type="compositionally biased region" description="Basic and acidic residues" evidence="1">
    <location>
        <begin position="252"/>
        <end position="270"/>
    </location>
</feature>
<feature type="chain" id="PRO_5006059571" evidence="2">
    <location>
        <begin position="23"/>
        <end position="391"/>
    </location>
</feature>